<protein>
    <recommendedName>
        <fullName evidence="1">UvrD-like helicase C-terminal domain-containing protein</fullName>
    </recommendedName>
</protein>
<reference evidence="2 3" key="1">
    <citation type="submission" date="2017-07" db="EMBL/GenBank/DDBJ databases">
        <title>Isolation and whole genome analysis of endospore-forming bacteria from heroin.</title>
        <authorList>
            <person name="Kalinowski J."/>
            <person name="Ahrens B."/>
            <person name="Al-Dilaimi A."/>
            <person name="Winkler A."/>
            <person name="Wibberg D."/>
            <person name="Schleenbecker U."/>
            <person name="Ruckert C."/>
            <person name="Wolfel R."/>
            <person name="Grass G."/>
        </authorList>
    </citation>
    <scope>NUCLEOTIDE SEQUENCE [LARGE SCALE GENOMIC DNA]</scope>
    <source>
        <strain evidence="2 3">7523-2</strain>
    </source>
</reference>
<evidence type="ECO:0000313" key="3">
    <source>
        <dbReference type="Proteomes" id="UP000216133"/>
    </source>
</evidence>
<organism evidence="2 3">
    <name type="scientific">Shouchella clausii</name>
    <name type="common">Alkalihalobacillus clausii</name>
    <dbReference type="NCBI Taxonomy" id="79880"/>
    <lineage>
        <taxon>Bacteria</taxon>
        <taxon>Bacillati</taxon>
        <taxon>Bacillota</taxon>
        <taxon>Bacilli</taxon>
        <taxon>Bacillales</taxon>
        <taxon>Bacillaceae</taxon>
        <taxon>Shouchella</taxon>
    </lineage>
</organism>
<gene>
    <name evidence="2" type="ORF">CHH61_24220</name>
</gene>
<dbReference type="InterPro" id="IPR027417">
    <property type="entry name" value="P-loop_NTPase"/>
</dbReference>
<evidence type="ECO:0000259" key="1">
    <source>
        <dbReference type="Pfam" id="PF13538"/>
    </source>
</evidence>
<comment type="caution">
    <text evidence="2">The sequence shown here is derived from an EMBL/GenBank/DDBJ whole genome shotgun (WGS) entry which is preliminary data.</text>
</comment>
<dbReference type="Pfam" id="PF13538">
    <property type="entry name" value="UvrD_C_2"/>
    <property type="match status" value="1"/>
</dbReference>
<dbReference type="Gene3D" id="3.40.50.300">
    <property type="entry name" value="P-loop containing nucleotide triphosphate hydrolases"/>
    <property type="match status" value="1"/>
</dbReference>
<sequence>IKLLKSNSTEYEEGVVVVPSYLSKGIEFDAVIIYDASESVYGDESLRRVFYTSCTRAMYDLQLCSVGEPSPFLQKALREGLIQV</sequence>
<dbReference type="AlphaFoldDB" id="A0A268R5E0"/>
<evidence type="ECO:0000313" key="2">
    <source>
        <dbReference type="EMBL" id="PAF15428.1"/>
    </source>
</evidence>
<name>A0A268R5E0_SHOCL</name>
<dbReference type="SUPFAM" id="SSF52540">
    <property type="entry name" value="P-loop containing nucleoside triphosphate hydrolases"/>
    <property type="match status" value="1"/>
</dbReference>
<dbReference type="RefSeq" id="WP_176471912.1">
    <property type="nucleotide sequence ID" value="NZ_NPBS01000502.1"/>
</dbReference>
<accession>A0A268R5E0</accession>
<dbReference type="InterPro" id="IPR027785">
    <property type="entry name" value="UvrD-like_helicase_C"/>
</dbReference>
<dbReference type="Proteomes" id="UP000216133">
    <property type="component" value="Unassembled WGS sequence"/>
</dbReference>
<feature type="non-terminal residue" evidence="2">
    <location>
        <position position="1"/>
    </location>
</feature>
<proteinExistence type="predicted"/>
<feature type="domain" description="UvrD-like helicase C-terminal" evidence="1">
    <location>
        <begin position="15"/>
        <end position="57"/>
    </location>
</feature>
<dbReference type="EMBL" id="NPBS01000502">
    <property type="protein sequence ID" value="PAF15428.1"/>
    <property type="molecule type" value="Genomic_DNA"/>
</dbReference>